<dbReference type="SUPFAM" id="SSF64167">
    <property type="entry name" value="SurE-like"/>
    <property type="match status" value="1"/>
</dbReference>
<accession>A0A6A4LL79</accession>
<evidence type="ECO:0000313" key="5">
    <source>
        <dbReference type="EMBL" id="KAE9455357.1"/>
    </source>
</evidence>
<dbReference type="PANTHER" id="PTHR30457">
    <property type="entry name" value="5'-NUCLEOTIDASE SURE"/>
    <property type="match status" value="1"/>
</dbReference>
<comment type="similarity">
    <text evidence="1">Belongs to the SurE nucleotidase family.</text>
</comment>
<gene>
    <name evidence="5" type="ORF">C3L33_12743</name>
</gene>
<dbReference type="InterPro" id="IPR036523">
    <property type="entry name" value="SurE-like_sf"/>
</dbReference>
<comment type="caution">
    <text evidence="5">The sequence shown here is derived from an EMBL/GenBank/DDBJ whole genome shotgun (WGS) entry which is preliminary data.</text>
</comment>
<dbReference type="Proteomes" id="UP000428333">
    <property type="component" value="Linkage Group LG07"/>
</dbReference>
<dbReference type="EMBL" id="QEFC01001857">
    <property type="protein sequence ID" value="KAE9455357.1"/>
    <property type="molecule type" value="Genomic_DNA"/>
</dbReference>
<keyword evidence="3" id="KW-0378">Hydrolase</keyword>
<sequence length="412" mass="45018">MEQTADAGYRPTIMVTNDDGIDAPGLQALVRVLVSTGRYEVQVCAPDSEKSAVSHSITWRTAVSVQQVNINGATAFAVSDPNSMGLKRGIVRNECQEFIGTPSDCTSLGVSGSLFPSTPDLVALSLLLLYENVNDFITLGLYPRVISGINMGSNCGYHISISRSTAIMKWVSLFILAAAMIGSHWNCSVYSGTVAGAREAFFNGVPALSLSYEWVGGTSNVDDYTLAAEACLPIVNAMLAEIKNKTYPQKCFLNVDLPTNVASHKVEIELRCGRNVSGIQVDQAGEKYCQNGVEASYFCCTRRKNVVNNDNGDKFTDELRNGCLDYAKRTSFIQERMRNFFADLGENPTWEYTIFPVRGAVVDEDDTDYRSLQEGYITVTPLGALSHADIECQSYFKDWLPGVAECFSSSTL</sequence>
<feature type="non-terminal residue" evidence="5">
    <location>
        <position position="1"/>
    </location>
</feature>
<protein>
    <recommendedName>
        <fullName evidence="4">Survival protein SurE-like phosphatase/nucleotidase domain-containing protein</fullName>
    </recommendedName>
</protein>
<dbReference type="GO" id="GO:0005829">
    <property type="term" value="C:cytosol"/>
    <property type="evidence" value="ECO:0007669"/>
    <property type="project" value="TreeGrafter"/>
</dbReference>
<evidence type="ECO:0000256" key="1">
    <source>
        <dbReference type="ARBA" id="ARBA00011062"/>
    </source>
</evidence>
<keyword evidence="6" id="KW-1185">Reference proteome</keyword>
<dbReference type="OrthoDB" id="1523536at2759"/>
<keyword evidence="2" id="KW-0479">Metal-binding</keyword>
<dbReference type="AlphaFoldDB" id="A0A6A4LL79"/>
<dbReference type="PANTHER" id="PTHR30457:SF0">
    <property type="entry name" value="PHOSPHATASE, PUTATIVE (AFU_ORTHOLOGUE AFUA_4G01070)-RELATED"/>
    <property type="match status" value="1"/>
</dbReference>
<proteinExistence type="inferred from homology"/>
<feature type="domain" description="Survival protein SurE-like phosphatase/nucleotidase" evidence="4">
    <location>
        <begin position="189"/>
        <end position="267"/>
    </location>
</feature>
<organism evidence="5 6">
    <name type="scientific">Rhododendron williamsianum</name>
    <dbReference type="NCBI Taxonomy" id="262921"/>
    <lineage>
        <taxon>Eukaryota</taxon>
        <taxon>Viridiplantae</taxon>
        <taxon>Streptophyta</taxon>
        <taxon>Embryophyta</taxon>
        <taxon>Tracheophyta</taxon>
        <taxon>Spermatophyta</taxon>
        <taxon>Magnoliopsida</taxon>
        <taxon>eudicotyledons</taxon>
        <taxon>Gunneridae</taxon>
        <taxon>Pentapetalae</taxon>
        <taxon>asterids</taxon>
        <taxon>Ericales</taxon>
        <taxon>Ericaceae</taxon>
        <taxon>Ericoideae</taxon>
        <taxon>Rhodoreae</taxon>
        <taxon>Rhododendron</taxon>
    </lineage>
</organism>
<dbReference type="GO" id="GO:0008252">
    <property type="term" value="F:nucleotidase activity"/>
    <property type="evidence" value="ECO:0007669"/>
    <property type="project" value="InterPro"/>
</dbReference>
<evidence type="ECO:0000256" key="2">
    <source>
        <dbReference type="ARBA" id="ARBA00022723"/>
    </source>
</evidence>
<evidence type="ECO:0000256" key="3">
    <source>
        <dbReference type="ARBA" id="ARBA00022801"/>
    </source>
</evidence>
<dbReference type="Gene3D" id="3.40.1210.10">
    <property type="entry name" value="Survival protein SurE-like phosphatase/nucleotidase"/>
    <property type="match status" value="2"/>
</dbReference>
<evidence type="ECO:0000313" key="6">
    <source>
        <dbReference type="Proteomes" id="UP000428333"/>
    </source>
</evidence>
<feature type="domain" description="Survival protein SurE-like phosphatase/nucleotidase" evidence="4">
    <location>
        <begin position="13"/>
        <end position="162"/>
    </location>
</feature>
<name>A0A6A4LL79_9ERIC</name>
<dbReference type="Pfam" id="PF01975">
    <property type="entry name" value="SurE"/>
    <property type="match status" value="2"/>
</dbReference>
<dbReference type="GO" id="GO:0046872">
    <property type="term" value="F:metal ion binding"/>
    <property type="evidence" value="ECO:0007669"/>
    <property type="project" value="UniProtKB-KW"/>
</dbReference>
<reference evidence="5 6" key="1">
    <citation type="journal article" date="2019" name="Genome Biol. Evol.">
        <title>The Rhododendron genome and chromosomal organization provide insight into shared whole-genome duplications across the heath family (Ericaceae).</title>
        <authorList>
            <person name="Soza V.L."/>
            <person name="Lindsley D."/>
            <person name="Waalkes A."/>
            <person name="Ramage E."/>
            <person name="Patwardhan R.P."/>
            <person name="Burton J.N."/>
            <person name="Adey A."/>
            <person name="Kumar A."/>
            <person name="Qiu R."/>
            <person name="Shendure J."/>
            <person name="Hall B."/>
        </authorList>
    </citation>
    <scope>NUCLEOTIDE SEQUENCE [LARGE SCALE GENOMIC DNA]</scope>
    <source>
        <strain evidence="5">RSF 1966-606</strain>
    </source>
</reference>
<dbReference type="InterPro" id="IPR030048">
    <property type="entry name" value="SurE"/>
</dbReference>
<evidence type="ECO:0000259" key="4">
    <source>
        <dbReference type="Pfam" id="PF01975"/>
    </source>
</evidence>
<dbReference type="InterPro" id="IPR002828">
    <property type="entry name" value="SurE-like_Pase/nucleotidase"/>
</dbReference>